<name>A0A7T3RDR7_9SPIR</name>
<dbReference type="EMBL" id="CP064936">
    <property type="protein sequence ID" value="QQA01279.1"/>
    <property type="molecule type" value="Genomic_DNA"/>
</dbReference>
<dbReference type="KEGG" id="tper:IWA51_01275"/>
<dbReference type="Gene3D" id="2.70.98.50">
    <property type="entry name" value="putative glycoside hydrolase family protein from bacillus halodurans"/>
    <property type="match status" value="1"/>
</dbReference>
<keyword evidence="4" id="KW-0378">Hydrolase</keyword>
<dbReference type="InterPro" id="IPR049053">
    <property type="entry name" value="AFCA-like_C"/>
</dbReference>
<evidence type="ECO:0000259" key="2">
    <source>
        <dbReference type="Pfam" id="PF21307"/>
    </source>
</evidence>
<feature type="domain" description="Alpha fucosidase A-like C-terminal" evidence="2">
    <location>
        <begin position="621"/>
        <end position="669"/>
    </location>
</feature>
<dbReference type="GO" id="GO:0004560">
    <property type="term" value="F:alpha-L-fucosidase activity"/>
    <property type="evidence" value="ECO:0007669"/>
    <property type="project" value="TreeGrafter"/>
</dbReference>
<dbReference type="RefSeq" id="WP_198442856.1">
    <property type="nucleotide sequence ID" value="NZ_CBCSHE010000013.1"/>
</dbReference>
<dbReference type="Pfam" id="PF22124">
    <property type="entry name" value="Glyco_hydro_95_cat"/>
    <property type="match status" value="1"/>
</dbReference>
<evidence type="ECO:0000259" key="1">
    <source>
        <dbReference type="Pfam" id="PF14498"/>
    </source>
</evidence>
<keyword evidence="5" id="KW-1185">Reference proteome</keyword>
<feature type="domain" description="Glycosyl hydrolase family 95 N-terminal" evidence="1">
    <location>
        <begin position="4"/>
        <end position="264"/>
    </location>
</feature>
<dbReference type="PANTHER" id="PTHR31084:SF0">
    <property type="entry name" value="ALPHA-L-FUCOSIDASE 2"/>
    <property type="match status" value="1"/>
</dbReference>
<dbReference type="SUPFAM" id="SSF48208">
    <property type="entry name" value="Six-hairpin glycosidases"/>
    <property type="match status" value="1"/>
</dbReference>
<dbReference type="GO" id="GO:0005975">
    <property type="term" value="P:carbohydrate metabolic process"/>
    <property type="evidence" value="ECO:0007669"/>
    <property type="project" value="InterPro"/>
</dbReference>
<feature type="domain" description="Glycosyl hydrolase family 95 catalytic" evidence="3">
    <location>
        <begin position="300"/>
        <end position="572"/>
    </location>
</feature>
<proteinExistence type="predicted"/>
<gene>
    <name evidence="4" type="ORF">IWA51_01275</name>
</gene>
<accession>A0A7T3RDR7</accession>
<protein>
    <submittedName>
        <fullName evidence="4">Glycoside hydrolase family 95 protein</fullName>
    </submittedName>
</protein>
<dbReference type="InterPro" id="IPR027414">
    <property type="entry name" value="GH95_N_dom"/>
</dbReference>
<evidence type="ECO:0000313" key="4">
    <source>
        <dbReference type="EMBL" id="QQA01279.1"/>
    </source>
</evidence>
<dbReference type="Pfam" id="PF21307">
    <property type="entry name" value="Glyco_hydro_95_C"/>
    <property type="match status" value="1"/>
</dbReference>
<dbReference type="InterPro" id="IPR008928">
    <property type="entry name" value="6-hairpin_glycosidase_sf"/>
</dbReference>
<evidence type="ECO:0000313" key="5">
    <source>
        <dbReference type="Proteomes" id="UP000595224"/>
    </source>
</evidence>
<reference evidence="4 5" key="1">
    <citation type="submission" date="2020-11" db="EMBL/GenBank/DDBJ databases">
        <title>Treponema Peruensis nv. sp., first commensal Treponema isolated from human feces.</title>
        <authorList>
            <person name="Belkhou C."/>
            <person name="Raes J."/>
        </authorList>
    </citation>
    <scope>NUCLEOTIDE SEQUENCE [LARGE SCALE GENOMIC DNA]</scope>
    <source>
        <strain evidence="4 5">RCC2812</strain>
    </source>
</reference>
<organism evidence="4 5">
    <name type="scientific">Treponema peruense</name>
    <dbReference type="NCBI Taxonomy" id="2787628"/>
    <lineage>
        <taxon>Bacteria</taxon>
        <taxon>Pseudomonadati</taxon>
        <taxon>Spirochaetota</taxon>
        <taxon>Spirochaetia</taxon>
        <taxon>Spirochaetales</taxon>
        <taxon>Treponemataceae</taxon>
        <taxon>Treponema</taxon>
    </lineage>
</organism>
<dbReference type="InterPro" id="IPR054363">
    <property type="entry name" value="GH95_cat"/>
</dbReference>
<dbReference type="Proteomes" id="UP000595224">
    <property type="component" value="Chromosome"/>
</dbReference>
<dbReference type="Pfam" id="PF14498">
    <property type="entry name" value="Glyco_hyd_65N_2"/>
    <property type="match status" value="1"/>
</dbReference>
<dbReference type="PANTHER" id="PTHR31084">
    <property type="entry name" value="ALPHA-L-FUCOSIDASE 2"/>
    <property type="match status" value="1"/>
</dbReference>
<sequence>MNKIWYKKAAENWNEAIPVGNGRLGAMVYGRTGHEIIQLNEESVWSRTYTDRNNESAAVSLKEIREMLNLGRVQEAQELVFETFTGLPQTQASYESAGELHLDFYDGEHSGLTGPSSERKNVFDNCSVYRRELDLETAIQTTSFTTKSPRPSTADFSAGQDGATISYSREVFIPAEADVLIVRITATTPKSIYLRARFERDVCSKKYSLAEDTIVMQNTAGIPFAAVLMASSSGGTTTVRGDNLVIESADEVTLYVDVQTAYRNSHYQKKGGNIYRTPSAMASWCADRALKNICFASGASYESLRSQHIAEYSEWYKDIYLSLSKDESEEKEAERNSTEELIAGGSEKASLCELYWNFCRYAMISSVRAPGTLPAFSSGLWFDSQNSYEKKRYSLEEKIPLVTDVCGLGTADKVIFDLCKKIYLNGKKTASKMYSSEGYAAHSQTDIWGDTVPCGSILGDAYKNLGAAFAAIPVQEHFEYTLDTKFLKKNWYLLKEACNFFADYLIPVDEGKKLTLLPSFTDEKDFFVCEQTLSDTKTIAALANAALKAAEALKIPENNSNVVKFRSLLDRLKFADTLGDDSAPKAAFEKPAALLGNNISDLSQMTAGIIDSTFCEGRVLIDLLSAVPKGWNSGSLKGAHLKGNMRADISWKNGVIETARLYTKNGTEFIKDITVCYCGKKYNSQLMDGALDILNVLPSTLAAV</sequence>
<dbReference type="AlphaFoldDB" id="A0A7T3RDR7"/>
<dbReference type="Gene3D" id="2.60.40.1180">
    <property type="entry name" value="Golgi alpha-mannosidase II"/>
    <property type="match status" value="1"/>
</dbReference>
<dbReference type="InterPro" id="IPR013780">
    <property type="entry name" value="Glyco_hydro_b"/>
</dbReference>
<evidence type="ECO:0000259" key="3">
    <source>
        <dbReference type="Pfam" id="PF22124"/>
    </source>
</evidence>